<feature type="domain" description="CoA carboxyltransferase N-terminal" evidence="27">
    <location>
        <begin position="1354"/>
        <end position="1692"/>
    </location>
</feature>
<keyword evidence="18" id="KW-0092">Biotin</keyword>
<dbReference type="Pfam" id="PF21385">
    <property type="entry name" value="ACCA_BT"/>
    <property type="match status" value="1"/>
</dbReference>
<evidence type="ECO:0000256" key="3">
    <source>
        <dbReference type="ARBA" id="ARBA00004956"/>
    </source>
</evidence>
<dbReference type="InterPro" id="IPR013537">
    <property type="entry name" value="AcCoA_COase_cen"/>
</dbReference>
<comment type="catalytic activity">
    <reaction evidence="22">
        <text>hydrogencarbonate + acetyl-CoA + ATP = malonyl-CoA + ADP + phosphate + H(+)</text>
        <dbReference type="Rhea" id="RHEA:11308"/>
        <dbReference type="ChEBI" id="CHEBI:15378"/>
        <dbReference type="ChEBI" id="CHEBI:17544"/>
        <dbReference type="ChEBI" id="CHEBI:30616"/>
        <dbReference type="ChEBI" id="CHEBI:43474"/>
        <dbReference type="ChEBI" id="CHEBI:57288"/>
        <dbReference type="ChEBI" id="CHEBI:57384"/>
        <dbReference type="ChEBI" id="CHEBI:456216"/>
        <dbReference type="EC" id="6.4.1.2"/>
    </reaction>
    <physiologicalReaction direction="left-to-right" evidence="22">
        <dbReference type="Rhea" id="RHEA:11309"/>
    </physiologicalReaction>
</comment>
<feature type="domain" description="CoA carboxyltransferase C-terminal" evidence="28">
    <location>
        <begin position="1696"/>
        <end position="2012"/>
    </location>
</feature>
<dbReference type="PROSITE" id="PS00866">
    <property type="entry name" value="CPSASE_1"/>
    <property type="match status" value="1"/>
</dbReference>
<keyword evidence="17" id="KW-0464">Manganese</keyword>
<dbReference type="Pfam" id="PF02785">
    <property type="entry name" value="Biotin_carb_C"/>
    <property type="match status" value="1"/>
</dbReference>
<dbReference type="PROSITE" id="PS50979">
    <property type="entry name" value="BC"/>
    <property type="match status" value="1"/>
</dbReference>
<accession>A0A2K6RZ31</accession>
<dbReference type="SUPFAM" id="SSF51230">
    <property type="entry name" value="Single hybrid motif"/>
    <property type="match status" value="1"/>
</dbReference>
<evidence type="ECO:0000256" key="2">
    <source>
        <dbReference type="ARBA" id="ARBA00004496"/>
    </source>
</evidence>
<dbReference type="GO" id="GO:0005524">
    <property type="term" value="F:ATP binding"/>
    <property type="evidence" value="ECO:0007669"/>
    <property type="project" value="UniProtKB-UniRule"/>
</dbReference>
<evidence type="ECO:0000256" key="18">
    <source>
        <dbReference type="ARBA" id="ARBA00023267"/>
    </source>
</evidence>
<dbReference type="InterPro" id="IPR001882">
    <property type="entry name" value="Biotin_BS"/>
</dbReference>
<keyword evidence="14" id="KW-0007">Acetylation</keyword>
<dbReference type="SMART" id="SM00878">
    <property type="entry name" value="Biotin_carb_C"/>
    <property type="match status" value="1"/>
</dbReference>
<dbReference type="Gene3D" id="2.40.460.10">
    <property type="entry name" value="Biotin dependent carboxylase carboxyltransferase"/>
    <property type="match status" value="1"/>
</dbReference>
<protein>
    <recommendedName>
        <fullName evidence="5">Acetyl-CoA carboxylase 1</fullName>
        <ecNumber evidence="4">6.4.1.2</ecNumber>
    </recommendedName>
</protein>
<dbReference type="OMA" id="PTPKGHC"/>
<dbReference type="Ensembl" id="ENSSBOT00000001871.1">
    <property type="protein sequence ID" value="ENSSBOP00000000386.1"/>
    <property type="gene ID" value="ENSSBOG00000000679.1"/>
</dbReference>
<dbReference type="SUPFAM" id="SSF52440">
    <property type="entry name" value="PreATP-grasp domain"/>
    <property type="match status" value="1"/>
</dbReference>
<evidence type="ECO:0000256" key="16">
    <source>
        <dbReference type="ARBA" id="ARBA00023160"/>
    </source>
</evidence>
<dbReference type="InterPro" id="IPR000089">
    <property type="entry name" value="Biotin_lipoyl"/>
</dbReference>
<dbReference type="InterPro" id="IPR011053">
    <property type="entry name" value="Single_hybrid_motif"/>
</dbReference>
<dbReference type="InterPro" id="IPR011762">
    <property type="entry name" value="COA_CT_N"/>
</dbReference>
<evidence type="ECO:0000259" key="27">
    <source>
        <dbReference type="PROSITE" id="PS50980"/>
    </source>
</evidence>
<evidence type="ECO:0000259" key="25">
    <source>
        <dbReference type="PROSITE" id="PS50975"/>
    </source>
</evidence>
<dbReference type="FunFam" id="3.30.1490.20:FF:000003">
    <property type="entry name" value="acetyl-CoA carboxylase isoform X1"/>
    <property type="match status" value="1"/>
</dbReference>
<organism evidence="29 30">
    <name type="scientific">Saimiri boliviensis boliviensis</name>
    <name type="common">Bolivian squirrel monkey</name>
    <dbReference type="NCBI Taxonomy" id="39432"/>
    <lineage>
        <taxon>Eukaryota</taxon>
        <taxon>Metazoa</taxon>
        <taxon>Chordata</taxon>
        <taxon>Craniata</taxon>
        <taxon>Vertebrata</taxon>
        <taxon>Euteleostomi</taxon>
        <taxon>Mammalia</taxon>
        <taxon>Eutheria</taxon>
        <taxon>Euarchontoglires</taxon>
        <taxon>Primates</taxon>
        <taxon>Haplorrhini</taxon>
        <taxon>Platyrrhini</taxon>
        <taxon>Cebidae</taxon>
        <taxon>Saimiriinae</taxon>
        <taxon>Saimiri</taxon>
    </lineage>
</organism>
<dbReference type="InterPro" id="IPR016185">
    <property type="entry name" value="PreATP-grasp_dom_sf"/>
</dbReference>
<name>A0A2K6RZ31_SAIBB</name>
<evidence type="ECO:0000313" key="29">
    <source>
        <dbReference type="Ensembl" id="ENSSBOP00000000386.1"/>
    </source>
</evidence>
<sequence>QVLIANNGIAAVKCMRSIRRWSYEMFRNERAIRFVVMVTPEDLKANAEYIKMADHYVPVPGGPNNNNYANVELILDIAKRIPVQVRDANVSFKTKFRRLQYPLQICWQKIDKSRSSCSCPKLLLSIAGLRVDWHENDFSKRILNVPQELYEKGYVKDVDDGLQAAEEVGYPVMIKASEGGGGKGIRKVNNADDFPNLFRQVQAEVPGSPIFVMRLAKQSRHLEVQILADQYGNAISLFGRDCSVQRRHQKIIEEAPAAIATPAVFEHMEQCAVKLAKMVGYVSAGTVEYLYSQDGSFYFLELNPRLQVEHPCTEMVADVNLPAAQLQIAMGIPLYRIKDIRMMYGVSPWGDSPIDFEDSAHVPCPRGHVIAARITSENPDEGFKPSSGTVQELNFRSNKNVWGYFSVAAAGGLHEFADSQFGHCFSWGENREEAISNMVVALKELSIRGDFRTTVEYLIKLLETESFQMNRIDTGWLDRLIAEKVQAERPDTMLGVVCGALHVADVSLRNSISNFLHSLERGQVLSAHTLLNTVDVELIYEGVKYVLKVTRQSPNSYVVIMNGSCVEVDVHRLSDGGLLLSYDGSSYTTYMKEEVDRYRITIGNKTCVFEKENDPSVMRSPSAGKLIQYIVEDGGHVFAGQCYAEIEVMKMVMTLTAAESGCIHYVKRPGAALDPGCVIAKMQLDNPSKVQQAELHTGSLPRIQSTALRGEKLHRVFHYVLDNLVNVMNGYCLPDPFFSYKVKDWVERLMKTLRDPSLPLLELQDIMTSVSGRIPPNVEKSIKKEMAQYASNITSVLCQFPSQQIANILDSHAATLNRKSEREVFFMNTQSIVQLVQRYRSGIRGHMKAVVMDLLRQYLRVETQFQNGKPLPKDSLAKKALILITNPTFLLRTNLPLVALWKASENICSPFLLPLPPPHPQTSIFDVLPNFFYHSNQVVRMAALEVYVRRAYIAYELNSVQHRQLKDNTCVVEFQFMLPTSHPNRGNIPTLNRMSFSSNLNHYGMTHVASVSDVLLDNSFTPPCQRMGGMVSFRTFEDFVRIFDEVMGCFSDSPPQSPTFPEAGHTSLYDEDKVPRDEPIHILNVAIKTDCDIEDDRLAAMFREFTQQNKATLVDHGIRRLTFLVAQKVMTSVFFSDSCAQFEEDRIYRHLEPALAFQLELNRMRNFDLTAIPCANHKMHLYLGAAKVEAGTEVTDYRFFVRAIIRHSDLVTKEASFEYLQNEGERLLLEAMDELEVAFNNTNVRTDCNHIFLNFVPTVIMDPSKIEESVRSMVMRYGSRLWKLRVLQAELKINIRLTPTGKAIPIRLFLTNESGYYLDISLYKEVTDSRTAQIMFQAYGDKQGPLHGMLINTPYVTKDLLQSKRFQAQSLGTTYIYDIPEMFRQSLIKLWESMSTQACLPAPPLPSDMLTYTELVLDDQGQLVHMNRLPGGNEIGMVAWKMTLKSPEYPEGRDIIVIGNDITYRIGSFGPQEDLLFLRASELARAEGIPRIYVAANSGARIGLAEEIRHMFHVAWVDPEDPYKGYKYLYLTPQDYKRVSALNSVHCEHVEDEGESRYKITDIIGKEEGIGAENLRGSGMIAGESSLAYDEIITISLVTCRAIGIGAYLVRLGQRTIQVENSHLILTGAGALNKVLGREVYTSNNQLGGIQIMHNNGVTHCTVCDDFEGVFTVLHWLSYMPKSVHSSVPLLNSKDPIDRIIEFVPTKAPYDPRWMLAGRPHPTQKGQWLSGFFDYGSFSEIMQPWAQTVVVGRARLGGIPVGVVAVETRTVELSIPADPANLDSEAKIIQQAGQVWFPDSAFKTYQAIKDFNREGLPLMVFANWRGFSGGMKDMYDQVLKFGAYIVDSLRECSQPVLVYIPPQAELRGGSWVVIDSTINPRHMEMYADRESRGSVLEPEGTVEIKFRRKDLVKTMRRVDPVYIHLAERLGTPELSAAERKELENKLKEREEFLIPIYHQVAVQFADLHDTPGRMQEKGVINDILDWKTSRTFFYWRLRRLLLEDLIKKKIHNANPELTDGQIQAMLRRWFVEVEGTVKAYVWDNNKDLVEWLEKQLTEEDGVRSVIEENIKCISRDYVLKQIRSLVQANPEVAMDSIVHMTQHISPTQRAEVVRILSTMDSPST</sequence>
<dbReference type="Gene3D" id="3.40.50.20">
    <property type="match status" value="1"/>
</dbReference>
<dbReference type="InterPro" id="IPR034733">
    <property type="entry name" value="AcCoA_carboxyl_beta"/>
</dbReference>
<gene>
    <name evidence="29" type="primary">ACACA</name>
</gene>
<evidence type="ECO:0000256" key="22">
    <source>
        <dbReference type="ARBA" id="ARBA00047488"/>
    </source>
</evidence>
<comment type="function">
    <text evidence="20">Cytosolic enzyme that catalyzes the carboxylation of acetyl-CoA to malonyl-CoA, the first and rate-limiting step of de novo fatty acid biosynthesis. This is a 2 steps reaction starting with the ATP-dependent carboxylation of the biotin carried by the biotin carboxyl carrier (BCC) domain followed by the transfer of the carboxyl group from carboxylated biotin to acetyl-CoA.</text>
</comment>
<evidence type="ECO:0000259" key="26">
    <source>
        <dbReference type="PROSITE" id="PS50979"/>
    </source>
</evidence>
<reference evidence="29" key="2">
    <citation type="submission" date="2025-09" db="UniProtKB">
        <authorList>
            <consortium name="Ensembl"/>
        </authorList>
    </citation>
    <scope>IDENTIFICATION</scope>
</reference>
<feature type="domain" description="ATP-grasp" evidence="25">
    <location>
        <begin position="139"/>
        <end position="330"/>
    </location>
</feature>
<evidence type="ECO:0000256" key="20">
    <source>
        <dbReference type="ARBA" id="ARBA00045132"/>
    </source>
</evidence>
<keyword evidence="16" id="KW-0275">Fatty acid biosynthesis</keyword>
<dbReference type="PROSITE" id="PS50980">
    <property type="entry name" value="COA_CT_NTER"/>
    <property type="match status" value="1"/>
</dbReference>
<keyword evidence="12" id="KW-0276">Fatty acid metabolism</keyword>
<reference evidence="29" key="1">
    <citation type="submission" date="2025-08" db="UniProtKB">
        <authorList>
            <consortium name="Ensembl"/>
        </authorList>
    </citation>
    <scope>IDENTIFICATION</scope>
</reference>
<comment type="cofactor">
    <cofactor evidence="1">
        <name>biotin</name>
        <dbReference type="ChEBI" id="CHEBI:57586"/>
    </cofactor>
</comment>
<dbReference type="PROSITE" id="PS50989">
    <property type="entry name" value="COA_CT_CTER"/>
    <property type="match status" value="1"/>
</dbReference>
<evidence type="ECO:0000256" key="17">
    <source>
        <dbReference type="ARBA" id="ARBA00023211"/>
    </source>
</evidence>
<evidence type="ECO:0000256" key="23">
    <source>
        <dbReference type="PROSITE-ProRule" id="PRU00409"/>
    </source>
</evidence>
<evidence type="ECO:0000256" key="9">
    <source>
        <dbReference type="ARBA" id="ARBA00022598"/>
    </source>
</evidence>
<dbReference type="SUPFAM" id="SSF51246">
    <property type="entry name" value="Rudiment single hybrid motif"/>
    <property type="match status" value="1"/>
</dbReference>
<keyword evidence="8" id="KW-0597">Phosphoprotein</keyword>
<dbReference type="Pfam" id="PF08326">
    <property type="entry name" value="ACC_central"/>
    <property type="match status" value="2"/>
</dbReference>
<feature type="domain" description="Biotin carboxylation" evidence="26">
    <location>
        <begin position="1"/>
        <end position="482"/>
    </location>
</feature>
<dbReference type="InterPro" id="IPR005482">
    <property type="entry name" value="Biotin_COase_C"/>
</dbReference>
<evidence type="ECO:0000256" key="1">
    <source>
        <dbReference type="ARBA" id="ARBA00001953"/>
    </source>
</evidence>
<dbReference type="SUPFAM" id="SSF56059">
    <property type="entry name" value="Glutathione synthetase ATP-binding domain-like"/>
    <property type="match status" value="1"/>
</dbReference>
<dbReference type="Pfam" id="PF02786">
    <property type="entry name" value="CPSase_L_D2"/>
    <property type="match status" value="1"/>
</dbReference>
<evidence type="ECO:0000259" key="28">
    <source>
        <dbReference type="PROSITE" id="PS50989"/>
    </source>
</evidence>
<dbReference type="GO" id="GO:0005739">
    <property type="term" value="C:mitochondrion"/>
    <property type="evidence" value="ECO:0007669"/>
    <property type="project" value="TreeGrafter"/>
</dbReference>
<dbReference type="InterPro" id="IPR049076">
    <property type="entry name" value="ACCA"/>
</dbReference>
<dbReference type="InterPro" id="IPR029045">
    <property type="entry name" value="ClpP/crotonase-like_dom_sf"/>
</dbReference>
<evidence type="ECO:0000256" key="21">
    <source>
        <dbReference type="ARBA" id="ARBA00046553"/>
    </source>
</evidence>
<dbReference type="PANTHER" id="PTHR45728">
    <property type="entry name" value="ACETYL-COA CARBOXYLASE, ISOFORM A"/>
    <property type="match status" value="1"/>
</dbReference>
<dbReference type="GeneTree" id="ENSGT00940000156706"/>
<dbReference type="InterPro" id="IPR005479">
    <property type="entry name" value="CPAse_ATP-bd"/>
</dbReference>
<keyword evidence="19" id="KW-0511">Multifunctional enzyme</keyword>
<dbReference type="Gene3D" id="3.30.470.20">
    <property type="entry name" value="ATP-grasp fold, B domain"/>
    <property type="match status" value="1"/>
</dbReference>
<dbReference type="InterPro" id="IPR011763">
    <property type="entry name" value="COA_CT_C"/>
</dbReference>
<dbReference type="InterPro" id="IPR005481">
    <property type="entry name" value="BC-like_N"/>
</dbReference>
<keyword evidence="13 23" id="KW-0067">ATP-binding</keyword>
<dbReference type="Proteomes" id="UP000233220">
    <property type="component" value="Unplaced"/>
</dbReference>
<evidence type="ECO:0000256" key="19">
    <source>
        <dbReference type="ARBA" id="ARBA00023268"/>
    </source>
</evidence>
<dbReference type="PROSITE" id="PS50975">
    <property type="entry name" value="ATP_GRASP"/>
    <property type="match status" value="1"/>
</dbReference>
<evidence type="ECO:0000256" key="6">
    <source>
        <dbReference type="ARBA" id="ARBA00022490"/>
    </source>
</evidence>
<dbReference type="InterPro" id="IPR011054">
    <property type="entry name" value="Rudment_hybrid_motif"/>
</dbReference>
<keyword evidence="6" id="KW-0963">Cytoplasm</keyword>
<evidence type="ECO:0000259" key="24">
    <source>
        <dbReference type="PROSITE" id="PS50968"/>
    </source>
</evidence>
<dbReference type="InterPro" id="IPR049074">
    <property type="entry name" value="ACCA_BT"/>
</dbReference>
<evidence type="ECO:0000256" key="15">
    <source>
        <dbReference type="ARBA" id="ARBA00023098"/>
    </source>
</evidence>
<dbReference type="PROSITE" id="PS00867">
    <property type="entry name" value="CPSASE_2"/>
    <property type="match status" value="1"/>
</dbReference>
<evidence type="ECO:0000256" key="4">
    <source>
        <dbReference type="ARBA" id="ARBA00013058"/>
    </source>
</evidence>
<dbReference type="Pfam" id="PF00364">
    <property type="entry name" value="Biotin_lipoyl"/>
    <property type="match status" value="1"/>
</dbReference>
<keyword evidence="11 23" id="KW-0547">Nucleotide-binding</keyword>
<keyword evidence="30" id="KW-1185">Reference proteome</keyword>
<comment type="subcellular location">
    <subcellularLocation>
        <location evidence="2">Cytoplasm</location>
    </subcellularLocation>
</comment>
<dbReference type="GO" id="GO:0046872">
    <property type="term" value="F:metal ion binding"/>
    <property type="evidence" value="ECO:0007669"/>
    <property type="project" value="UniProtKB-KW"/>
</dbReference>
<dbReference type="InterPro" id="IPR011761">
    <property type="entry name" value="ATP-grasp"/>
</dbReference>
<dbReference type="SUPFAM" id="SSF52096">
    <property type="entry name" value="ClpP/crotonase"/>
    <property type="match status" value="2"/>
</dbReference>
<evidence type="ECO:0000256" key="10">
    <source>
        <dbReference type="ARBA" id="ARBA00022723"/>
    </source>
</evidence>
<dbReference type="PROSITE" id="PS00188">
    <property type="entry name" value="BIOTIN"/>
    <property type="match status" value="1"/>
</dbReference>
<dbReference type="GO" id="GO:0003989">
    <property type="term" value="F:acetyl-CoA carboxylase activity"/>
    <property type="evidence" value="ECO:0007669"/>
    <property type="project" value="UniProtKB-EC"/>
</dbReference>
<evidence type="ECO:0000256" key="5">
    <source>
        <dbReference type="ARBA" id="ARBA00020135"/>
    </source>
</evidence>
<comment type="pathway">
    <text evidence="3">Lipid metabolism; malonyl-CoA biosynthesis; malonyl-CoA from acetyl-CoA: step 1/1.</text>
</comment>
<dbReference type="Gene3D" id="3.30.1490.20">
    <property type="entry name" value="ATP-grasp fold, A domain"/>
    <property type="match status" value="1"/>
</dbReference>
<dbReference type="FunFam" id="3.30.470.20:FF:000005">
    <property type="entry name" value="Acetyl-CoA carboxylase 1"/>
    <property type="match status" value="1"/>
</dbReference>
<keyword evidence="10" id="KW-0479">Metal-binding</keyword>
<evidence type="ECO:0000256" key="13">
    <source>
        <dbReference type="ARBA" id="ARBA00022840"/>
    </source>
</evidence>
<dbReference type="FunFam" id="2.40.50.100:FF:000005">
    <property type="entry name" value="Acetyl-CoA carboxylase 1"/>
    <property type="match status" value="1"/>
</dbReference>
<dbReference type="PANTHER" id="PTHR45728:SF5">
    <property type="entry name" value="ACETYL-COA CARBOXYLASE 1"/>
    <property type="match status" value="1"/>
</dbReference>
<evidence type="ECO:0000256" key="8">
    <source>
        <dbReference type="ARBA" id="ARBA00022553"/>
    </source>
</evidence>
<dbReference type="Gene3D" id="2.40.50.100">
    <property type="match status" value="1"/>
</dbReference>
<keyword evidence="15" id="KW-0443">Lipid metabolism</keyword>
<comment type="subunit">
    <text evidence="21">Monomer, homodimer, and homotetramer. Can form filamentous polymers. Interacts in its inactive phosphorylated form with the BRCT domains of BRCA1 which prevents ACACA dephosphorylation and inhibits lipid synthesis. Interacts with MID1IP1; interaction with MID1IP1 promotes oligomerization and increases its activity.</text>
</comment>
<dbReference type="InterPro" id="IPR013815">
    <property type="entry name" value="ATP_grasp_subdomain_1"/>
</dbReference>
<dbReference type="Pfam" id="PF00289">
    <property type="entry name" value="Biotin_carb_N"/>
    <property type="match status" value="1"/>
</dbReference>
<dbReference type="EC" id="6.4.1.2" evidence="4"/>
<proteinExistence type="predicted"/>
<evidence type="ECO:0000256" key="12">
    <source>
        <dbReference type="ARBA" id="ARBA00022832"/>
    </source>
</evidence>
<evidence type="ECO:0000313" key="30">
    <source>
        <dbReference type="Proteomes" id="UP000233220"/>
    </source>
</evidence>
<dbReference type="FunFam" id="3.90.226.10:FF:000010">
    <property type="entry name" value="acetyl-CoA carboxylase isoform X2"/>
    <property type="match status" value="1"/>
</dbReference>
<dbReference type="PROSITE" id="PS50968">
    <property type="entry name" value="BIOTINYL_LIPOYL"/>
    <property type="match status" value="1"/>
</dbReference>
<dbReference type="FunFam" id="2.40.460.10:FF:000001">
    <property type="entry name" value="Acetyl-CoA carboxylase 1"/>
    <property type="match status" value="1"/>
</dbReference>
<dbReference type="GO" id="GO:0006633">
    <property type="term" value="P:fatty acid biosynthetic process"/>
    <property type="evidence" value="ECO:0007669"/>
    <property type="project" value="UniProtKB-KW"/>
</dbReference>
<keyword evidence="9" id="KW-0436">Ligase</keyword>
<evidence type="ECO:0000256" key="7">
    <source>
        <dbReference type="ARBA" id="ARBA00022516"/>
    </source>
</evidence>
<evidence type="ECO:0000256" key="14">
    <source>
        <dbReference type="ARBA" id="ARBA00022990"/>
    </source>
</evidence>
<dbReference type="CDD" id="cd06850">
    <property type="entry name" value="biotinyl_domain"/>
    <property type="match status" value="1"/>
</dbReference>
<dbReference type="Gene3D" id="3.90.226.10">
    <property type="entry name" value="2-enoyl-CoA Hydratase, Chain A, domain 1"/>
    <property type="match status" value="2"/>
</dbReference>
<evidence type="ECO:0000256" key="11">
    <source>
        <dbReference type="ARBA" id="ARBA00022741"/>
    </source>
</evidence>
<dbReference type="GO" id="GO:2001295">
    <property type="term" value="P:malonyl-CoA biosynthetic process"/>
    <property type="evidence" value="ECO:0007669"/>
    <property type="project" value="UniProtKB-UniPathway"/>
</dbReference>
<feature type="domain" description="Lipoyl-binding" evidence="24">
    <location>
        <begin position="609"/>
        <end position="683"/>
    </location>
</feature>
<dbReference type="UniPathway" id="UPA00655">
    <property type="reaction ID" value="UER00711"/>
</dbReference>
<keyword evidence="7" id="KW-0444">Lipid biosynthesis</keyword>
<dbReference type="InterPro" id="IPR011764">
    <property type="entry name" value="Biotin_carboxylation_dom"/>
</dbReference>
<dbReference type="Pfam" id="PF01039">
    <property type="entry name" value="Carboxyl_trans"/>
    <property type="match status" value="1"/>
</dbReference>